<evidence type="ECO:0000256" key="2">
    <source>
        <dbReference type="ARBA" id="ARBA00008392"/>
    </source>
</evidence>
<dbReference type="Pfam" id="PF00155">
    <property type="entry name" value="Aminotran_1_2"/>
    <property type="match status" value="1"/>
</dbReference>
<comment type="similarity">
    <text evidence="2 8">Belongs to the class-II pyridoxal-phosphate-dependent aminotransferase family.</text>
</comment>
<dbReference type="Proteomes" id="UP000694865">
    <property type="component" value="Unplaced"/>
</dbReference>
<organism evidence="10 11">
    <name type="scientific">Saccoglossus kowalevskii</name>
    <name type="common">Acorn worm</name>
    <dbReference type="NCBI Taxonomy" id="10224"/>
    <lineage>
        <taxon>Eukaryota</taxon>
        <taxon>Metazoa</taxon>
        <taxon>Hemichordata</taxon>
        <taxon>Enteropneusta</taxon>
        <taxon>Harrimaniidae</taxon>
        <taxon>Saccoglossus</taxon>
    </lineage>
</organism>
<dbReference type="CDD" id="cd06454">
    <property type="entry name" value="KBL_like"/>
    <property type="match status" value="1"/>
</dbReference>
<dbReference type="RefSeq" id="XP_006816918.1">
    <property type="nucleotide sequence ID" value="XM_006816855.1"/>
</dbReference>
<keyword evidence="5 8" id="KW-0663">Pyridoxal phosphate</keyword>
<dbReference type="InterPro" id="IPR015422">
    <property type="entry name" value="PyrdxlP-dep_Trfase_small"/>
</dbReference>
<dbReference type="PANTHER" id="PTHR13693:SF3">
    <property type="entry name" value="LD36009P"/>
    <property type="match status" value="1"/>
</dbReference>
<evidence type="ECO:0000256" key="7">
    <source>
        <dbReference type="ARBA" id="ARBA00048528"/>
    </source>
</evidence>
<gene>
    <name evidence="11" type="primary">LOC100374924</name>
</gene>
<dbReference type="PANTHER" id="PTHR13693">
    <property type="entry name" value="CLASS II AMINOTRANSFERASE/8-AMINO-7-OXONONANOATE SYNTHASE"/>
    <property type="match status" value="1"/>
</dbReference>
<dbReference type="Gene3D" id="3.90.1150.10">
    <property type="entry name" value="Aspartate Aminotransferase, domain 1"/>
    <property type="match status" value="1"/>
</dbReference>
<dbReference type="GeneID" id="100374924"/>
<evidence type="ECO:0000313" key="11">
    <source>
        <dbReference type="RefSeq" id="XP_006816918.1"/>
    </source>
</evidence>
<dbReference type="InterPro" id="IPR004839">
    <property type="entry name" value="Aminotransferase_I/II_large"/>
</dbReference>
<dbReference type="InterPro" id="IPR015421">
    <property type="entry name" value="PyrdxlP-dep_Trfase_major"/>
</dbReference>
<comment type="cofactor">
    <cofactor evidence="1 8">
        <name>pyridoxal 5'-phosphate</name>
        <dbReference type="ChEBI" id="CHEBI:597326"/>
    </cofactor>
</comment>
<evidence type="ECO:0000256" key="8">
    <source>
        <dbReference type="RuleBase" id="RU003693"/>
    </source>
</evidence>
<dbReference type="EC" id="2.3.1.50" evidence="3"/>
<dbReference type="SUPFAM" id="SSF53383">
    <property type="entry name" value="PLP-dependent transferases"/>
    <property type="match status" value="1"/>
</dbReference>
<evidence type="ECO:0000313" key="10">
    <source>
        <dbReference type="Proteomes" id="UP000694865"/>
    </source>
</evidence>
<name>A0ABM0MA77_SACKO</name>
<evidence type="ECO:0000256" key="3">
    <source>
        <dbReference type="ARBA" id="ARBA00013220"/>
    </source>
</evidence>
<dbReference type="InterPro" id="IPR015424">
    <property type="entry name" value="PyrdxlP-dep_Trfase"/>
</dbReference>
<accession>A0ABM0MA77</accession>
<proteinExistence type="inferred from homology"/>
<dbReference type="InterPro" id="IPR050087">
    <property type="entry name" value="AON_synthase_class-II"/>
</dbReference>
<evidence type="ECO:0000256" key="5">
    <source>
        <dbReference type="ARBA" id="ARBA00022898"/>
    </source>
</evidence>
<evidence type="ECO:0000256" key="1">
    <source>
        <dbReference type="ARBA" id="ARBA00001933"/>
    </source>
</evidence>
<keyword evidence="4" id="KW-0808">Transferase</keyword>
<keyword evidence="10" id="KW-1185">Reference proteome</keyword>
<feature type="domain" description="Aminotransferase class I/classII large" evidence="9">
    <location>
        <begin position="194"/>
        <end position="552"/>
    </location>
</feature>
<protein>
    <recommendedName>
        <fullName evidence="3">serine C-palmitoyltransferase</fullName>
        <ecNumber evidence="3">2.3.1.50</ecNumber>
    </recommendedName>
</protein>
<sequence length="590" mass="65505">MLLYSDTPSSPNGRIHEVSHKFACLARDHENLKEMAFDIDKAVVKQNGDLKNRTNHGGKAVVNGISNGYVKTGFVPKVKPVHKESKESFEEAPMLTAILTYISYAFLVIIGHFKDILRRLGVDKSDVAKEKGNEGFVPLYCDFESFYTRNLYRYVRDCVNRPICSTPGAWFDVMERVSPDNNLHLNITGKSSRCINLGSYNYLGFAENSGPCAEAAQRALIKYGAGVGGTRQELGNLDIHLELEKLVAEFVGQEAAMVFGMGFATNALNIPTLLEKGCLIISDEMNHASLILGCRLSGASVTKFKHNNMDSLELKLRQAILNGQPRTHRPWKKILIIVEGIYSMEGSIANLPEMIRLKKKYKSYLYLDEAHSIGALGPNGRGVVDYFGLDPRDVDIMMGTFTKSFGAAGGYIAGSKALIEHLKSRSHSACYATSMPAPVAQQIITSMQCIMGLDGTNTGRQRLKQLAWNTRYLRRRLHEMGFILYGNDDSPVVPLLMYIPAKIIVFGRECLKRNIGVVVVGFPATSIIEGRSRICISAAHTKEMLDKALDVIKEVDEILDVRYSSLPIEKRTALTEKDLEELSPIETHCP</sequence>
<reference evidence="11" key="1">
    <citation type="submission" date="2025-08" db="UniProtKB">
        <authorList>
            <consortium name="RefSeq"/>
        </authorList>
    </citation>
    <scope>IDENTIFICATION</scope>
    <source>
        <tissue evidence="11">Testes</tissue>
    </source>
</reference>
<comment type="catalytic activity">
    <reaction evidence="7">
        <text>L-serine + hexadecanoyl-CoA + H(+) = 3-oxosphinganine + CO2 + CoA</text>
        <dbReference type="Rhea" id="RHEA:14761"/>
        <dbReference type="ChEBI" id="CHEBI:15378"/>
        <dbReference type="ChEBI" id="CHEBI:16526"/>
        <dbReference type="ChEBI" id="CHEBI:33384"/>
        <dbReference type="ChEBI" id="CHEBI:57287"/>
        <dbReference type="ChEBI" id="CHEBI:57379"/>
        <dbReference type="ChEBI" id="CHEBI:58299"/>
        <dbReference type="EC" id="2.3.1.50"/>
    </reaction>
</comment>
<dbReference type="Gene3D" id="3.40.640.10">
    <property type="entry name" value="Type I PLP-dependent aspartate aminotransferase-like (Major domain)"/>
    <property type="match status" value="1"/>
</dbReference>
<dbReference type="InterPro" id="IPR001917">
    <property type="entry name" value="Aminotrans_II_pyridoxalP_BS"/>
</dbReference>
<evidence type="ECO:0000256" key="6">
    <source>
        <dbReference type="ARBA" id="ARBA00023315"/>
    </source>
</evidence>
<dbReference type="PROSITE" id="PS00599">
    <property type="entry name" value="AA_TRANSFER_CLASS_2"/>
    <property type="match status" value="1"/>
</dbReference>
<evidence type="ECO:0000259" key="9">
    <source>
        <dbReference type="Pfam" id="PF00155"/>
    </source>
</evidence>
<keyword evidence="6" id="KW-0012">Acyltransferase</keyword>
<evidence type="ECO:0000256" key="4">
    <source>
        <dbReference type="ARBA" id="ARBA00022679"/>
    </source>
</evidence>